<organism evidence="1 2">
    <name type="scientific">Hermanssonia centrifuga</name>
    <dbReference type="NCBI Taxonomy" id="98765"/>
    <lineage>
        <taxon>Eukaryota</taxon>
        <taxon>Fungi</taxon>
        <taxon>Dikarya</taxon>
        <taxon>Basidiomycota</taxon>
        <taxon>Agaricomycotina</taxon>
        <taxon>Agaricomycetes</taxon>
        <taxon>Polyporales</taxon>
        <taxon>Meruliaceae</taxon>
        <taxon>Hermanssonia</taxon>
    </lineage>
</organism>
<dbReference type="PANTHER" id="PTHR37610:SF83">
    <property type="entry name" value="RETROTRANSPOSON COPIA-LIKE N-TERMINAL DOMAIN-CONTAINING PROTEIN"/>
    <property type="match status" value="1"/>
</dbReference>
<reference evidence="1 2" key="1">
    <citation type="submission" date="2018-02" db="EMBL/GenBank/DDBJ databases">
        <title>Genome sequence of the basidiomycete white-rot fungus Phlebia centrifuga.</title>
        <authorList>
            <person name="Granchi Z."/>
            <person name="Peng M."/>
            <person name="de Vries R.P."/>
            <person name="Hilden K."/>
            <person name="Makela M.R."/>
            <person name="Grigoriev I."/>
            <person name="Riley R."/>
        </authorList>
    </citation>
    <scope>NUCLEOTIDE SEQUENCE [LARGE SCALE GENOMIC DNA]</scope>
    <source>
        <strain evidence="1 2">FBCC195</strain>
    </source>
</reference>
<dbReference type="OrthoDB" id="2802317at2759"/>
<sequence length="140" mass="15924">MSTSTSTIPDFKAFSRLFDISSLENNGSNYSTWKFRVKTILKIRSLMPIVNGTEACPSPSKDDPKTKEITSWNTRDHKAKAQITLTLRDELLNGVMYAKTSKEVWDRLKDWYEGKGKQTIAYLITELFRGTLDDKSPLGP</sequence>
<name>A0A2R6NNG3_9APHY</name>
<dbReference type="PANTHER" id="PTHR37610">
    <property type="entry name" value="CCHC-TYPE DOMAIN-CONTAINING PROTEIN"/>
    <property type="match status" value="1"/>
</dbReference>
<dbReference type="AlphaFoldDB" id="A0A2R6NNG3"/>
<accession>A0A2R6NNG3</accession>
<keyword evidence="2" id="KW-1185">Reference proteome</keyword>
<dbReference type="EMBL" id="MLYV02001047">
    <property type="protein sequence ID" value="PSR73941.1"/>
    <property type="molecule type" value="Genomic_DNA"/>
</dbReference>
<comment type="caution">
    <text evidence="1">The sequence shown here is derived from an EMBL/GenBank/DDBJ whole genome shotgun (WGS) entry which is preliminary data.</text>
</comment>
<protein>
    <recommendedName>
        <fullName evidence="3">Gag-pol polyprotein</fullName>
    </recommendedName>
</protein>
<proteinExistence type="predicted"/>
<evidence type="ECO:0008006" key="3">
    <source>
        <dbReference type="Google" id="ProtNLM"/>
    </source>
</evidence>
<dbReference type="Pfam" id="PF14223">
    <property type="entry name" value="Retrotran_gag_2"/>
    <property type="match status" value="1"/>
</dbReference>
<evidence type="ECO:0000313" key="1">
    <source>
        <dbReference type="EMBL" id="PSR73941.1"/>
    </source>
</evidence>
<evidence type="ECO:0000313" key="2">
    <source>
        <dbReference type="Proteomes" id="UP000186601"/>
    </source>
</evidence>
<gene>
    <name evidence="1" type="ORF">PHLCEN_2v10248</name>
</gene>
<dbReference type="Proteomes" id="UP000186601">
    <property type="component" value="Unassembled WGS sequence"/>
</dbReference>